<keyword evidence="2" id="KW-1185">Reference proteome</keyword>
<sequence>MGSFRVLVGGFAIVGTTGAAGGHQPAPKSKAVAFDVIDRRGMGITQYLCRDQPFDEAWDFCTRRLAIVVTTRPH</sequence>
<organism evidence="1 2">
    <name type="scientific">Paraburkholderia fungorum</name>
    <dbReference type="NCBI Taxonomy" id="134537"/>
    <lineage>
        <taxon>Bacteria</taxon>
        <taxon>Pseudomonadati</taxon>
        <taxon>Pseudomonadota</taxon>
        <taxon>Betaproteobacteria</taxon>
        <taxon>Burkholderiales</taxon>
        <taxon>Burkholderiaceae</taxon>
        <taxon>Paraburkholderia</taxon>
    </lineage>
</organism>
<accession>A0A1H1JXD1</accession>
<proteinExistence type="predicted"/>
<dbReference type="EMBL" id="FNKP01000004">
    <property type="protein sequence ID" value="SDR54430.1"/>
    <property type="molecule type" value="Genomic_DNA"/>
</dbReference>
<protein>
    <submittedName>
        <fullName evidence="1">Uncharacterized protein</fullName>
    </submittedName>
</protein>
<evidence type="ECO:0000313" key="1">
    <source>
        <dbReference type="EMBL" id="SDR54430.1"/>
    </source>
</evidence>
<evidence type="ECO:0000313" key="2">
    <source>
        <dbReference type="Proteomes" id="UP000183487"/>
    </source>
</evidence>
<dbReference type="Proteomes" id="UP000183487">
    <property type="component" value="Unassembled WGS sequence"/>
</dbReference>
<dbReference type="AlphaFoldDB" id="A0A1H1JXD1"/>
<dbReference type="OrthoDB" id="9109169at2"/>
<reference evidence="2" key="1">
    <citation type="submission" date="2016-10" db="EMBL/GenBank/DDBJ databases">
        <authorList>
            <person name="Varghese N."/>
        </authorList>
    </citation>
    <scope>NUCLEOTIDE SEQUENCE [LARGE SCALE GENOMIC DNA]</scope>
    <source>
        <strain evidence="2">GAS106B</strain>
    </source>
</reference>
<name>A0A1H1JXD1_9BURK</name>
<gene>
    <name evidence="1" type="ORF">SAMN05443245_7425</name>
</gene>